<dbReference type="GO" id="GO:0003755">
    <property type="term" value="F:peptidyl-prolyl cis-trans isomerase activity"/>
    <property type="evidence" value="ECO:0007669"/>
    <property type="project" value="UniProtKB-KW"/>
</dbReference>
<keyword evidence="3 7" id="KW-0732">Signal</keyword>
<evidence type="ECO:0000256" key="1">
    <source>
        <dbReference type="ARBA" id="ARBA00000971"/>
    </source>
</evidence>
<evidence type="ECO:0000256" key="2">
    <source>
        <dbReference type="ARBA" id="ARBA00013194"/>
    </source>
</evidence>
<keyword evidence="5" id="KW-0413">Isomerase</keyword>
<gene>
    <name evidence="8" type="ORF">C4B60_11490</name>
</gene>
<evidence type="ECO:0000256" key="7">
    <source>
        <dbReference type="SAM" id="SignalP"/>
    </source>
</evidence>
<evidence type="ECO:0000256" key="4">
    <source>
        <dbReference type="ARBA" id="ARBA00023110"/>
    </source>
</evidence>
<dbReference type="Gene3D" id="1.10.4030.10">
    <property type="entry name" value="Porin chaperone SurA, peptide-binding domain"/>
    <property type="match status" value="1"/>
</dbReference>
<dbReference type="Pfam" id="PF13624">
    <property type="entry name" value="SurA_N_3"/>
    <property type="match status" value="1"/>
</dbReference>
<proteinExistence type="predicted"/>
<feature type="region of interest" description="Disordered" evidence="6">
    <location>
        <begin position="203"/>
        <end position="235"/>
    </location>
</feature>
<feature type="compositionally biased region" description="Acidic residues" evidence="6">
    <location>
        <begin position="25"/>
        <end position="50"/>
    </location>
</feature>
<keyword evidence="9" id="KW-1185">Reference proteome</keyword>
<comment type="caution">
    <text evidence="8">The sequence shown here is derived from an EMBL/GenBank/DDBJ whole genome shotgun (WGS) entry which is preliminary data.</text>
</comment>
<dbReference type="AlphaFoldDB" id="A0A2S5GB30"/>
<evidence type="ECO:0000256" key="3">
    <source>
        <dbReference type="ARBA" id="ARBA00022729"/>
    </source>
</evidence>
<evidence type="ECO:0000256" key="5">
    <source>
        <dbReference type="ARBA" id="ARBA00023235"/>
    </source>
</evidence>
<sequence length="256" mass="28711">MNLKKFLLPFAAGALALGLAACNDDEDKANDAPEDEAAQQQEPTEEEQAQAEEMQAKLDEQQVEEGEVVATVNEEEITGEDYNGALGQVQFQMQQMGQDPTSEEAAEQVKTQTLDTLVNQAILVQKANEGNHTASEEEINEEYTAFQEQYGGEEAFNELLEEQGLEEEVIKESIADTIIIEKYIDEAVPVDEITDEEIQEYYDQASASSEETGQEVPPLEEVREDIKSSLEQQQQQEKLMQHLEELKADSEIEYLI</sequence>
<organism evidence="8 9">
    <name type="scientific">Jeotgalibacillus proteolyticus</name>
    <dbReference type="NCBI Taxonomy" id="2082395"/>
    <lineage>
        <taxon>Bacteria</taxon>
        <taxon>Bacillati</taxon>
        <taxon>Bacillota</taxon>
        <taxon>Bacilli</taxon>
        <taxon>Bacillales</taxon>
        <taxon>Caryophanaceae</taxon>
        <taxon>Jeotgalibacillus</taxon>
    </lineage>
</organism>
<reference evidence="8 9" key="1">
    <citation type="submission" date="2018-02" db="EMBL/GenBank/DDBJ databases">
        <title>Jeotgalibacillus proteolyticum sp. nov. a protease producing bacterium isolated from ocean sediments of Laizhou Bay.</title>
        <authorList>
            <person name="Li Y."/>
        </authorList>
    </citation>
    <scope>NUCLEOTIDE SEQUENCE [LARGE SCALE GENOMIC DNA]</scope>
    <source>
        <strain evidence="8 9">22-7</strain>
    </source>
</reference>
<dbReference type="PANTHER" id="PTHR47245:SF1">
    <property type="entry name" value="FOLDASE PROTEIN PRSA"/>
    <property type="match status" value="1"/>
</dbReference>
<dbReference type="PROSITE" id="PS51257">
    <property type="entry name" value="PROKAR_LIPOPROTEIN"/>
    <property type="match status" value="1"/>
</dbReference>
<comment type="catalytic activity">
    <reaction evidence="1">
        <text>[protein]-peptidylproline (omega=180) = [protein]-peptidylproline (omega=0)</text>
        <dbReference type="Rhea" id="RHEA:16237"/>
        <dbReference type="Rhea" id="RHEA-COMP:10747"/>
        <dbReference type="Rhea" id="RHEA-COMP:10748"/>
        <dbReference type="ChEBI" id="CHEBI:83833"/>
        <dbReference type="ChEBI" id="CHEBI:83834"/>
        <dbReference type="EC" id="5.2.1.8"/>
    </reaction>
</comment>
<feature type="chain" id="PRO_5039628663" description="peptidylprolyl isomerase" evidence="7">
    <location>
        <begin position="21"/>
        <end position="256"/>
    </location>
</feature>
<dbReference type="Proteomes" id="UP000239047">
    <property type="component" value="Unassembled WGS sequence"/>
</dbReference>
<dbReference type="EC" id="5.2.1.8" evidence="2"/>
<evidence type="ECO:0000313" key="8">
    <source>
        <dbReference type="EMBL" id="PPA70200.1"/>
    </source>
</evidence>
<dbReference type="PANTHER" id="PTHR47245">
    <property type="entry name" value="PEPTIDYLPROLYL ISOMERASE"/>
    <property type="match status" value="1"/>
</dbReference>
<name>A0A2S5GB30_9BACL</name>
<dbReference type="EMBL" id="PREZ01000004">
    <property type="protein sequence ID" value="PPA70200.1"/>
    <property type="molecule type" value="Genomic_DNA"/>
</dbReference>
<evidence type="ECO:0000313" key="9">
    <source>
        <dbReference type="Proteomes" id="UP000239047"/>
    </source>
</evidence>
<feature type="signal peptide" evidence="7">
    <location>
        <begin position="1"/>
        <end position="20"/>
    </location>
</feature>
<accession>A0A2S5GB30</accession>
<keyword evidence="4" id="KW-0697">Rotamase</keyword>
<evidence type="ECO:0000256" key="6">
    <source>
        <dbReference type="SAM" id="MobiDB-lite"/>
    </source>
</evidence>
<dbReference type="SUPFAM" id="SSF109998">
    <property type="entry name" value="Triger factor/SurA peptide-binding domain-like"/>
    <property type="match status" value="1"/>
</dbReference>
<feature type="region of interest" description="Disordered" evidence="6">
    <location>
        <begin position="25"/>
        <end position="67"/>
    </location>
</feature>
<dbReference type="InterPro" id="IPR050245">
    <property type="entry name" value="PrsA_foldase"/>
</dbReference>
<dbReference type="RefSeq" id="WP_104058149.1">
    <property type="nucleotide sequence ID" value="NZ_PREZ01000004.1"/>
</dbReference>
<protein>
    <recommendedName>
        <fullName evidence="2">peptidylprolyl isomerase</fullName>
        <ecNumber evidence="2">5.2.1.8</ecNumber>
    </recommendedName>
</protein>
<dbReference type="InterPro" id="IPR027304">
    <property type="entry name" value="Trigger_fact/SurA_dom_sf"/>
</dbReference>
<dbReference type="OrthoDB" id="4775280at2"/>